<organism evidence="1 2">
    <name type="scientific">Syntrophobacter fumaroxidans (strain DSM 10017 / MPOB)</name>
    <dbReference type="NCBI Taxonomy" id="335543"/>
    <lineage>
        <taxon>Bacteria</taxon>
        <taxon>Pseudomonadati</taxon>
        <taxon>Thermodesulfobacteriota</taxon>
        <taxon>Syntrophobacteria</taxon>
        <taxon>Syntrophobacterales</taxon>
        <taxon>Syntrophobacteraceae</taxon>
        <taxon>Syntrophobacter</taxon>
    </lineage>
</organism>
<name>A0LQD3_SYNFM</name>
<reference evidence="1 2" key="1">
    <citation type="submission" date="2006-10" db="EMBL/GenBank/DDBJ databases">
        <title>Complete sequence of Syntrophobacter fumaroxidans MPOB.</title>
        <authorList>
            <consortium name="US DOE Joint Genome Institute"/>
            <person name="Copeland A."/>
            <person name="Lucas S."/>
            <person name="Lapidus A."/>
            <person name="Barry K."/>
            <person name="Detter J.C."/>
            <person name="Glavina del Rio T."/>
            <person name="Hammon N."/>
            <person name="Israni S."/>
            <person name="Pitluck S."/>
            <person name="Goltsman E.G."/>
            <person name="Martinez M."/>
            <person name="Schmutz J."/>
            <person name="Larimer F."/>
            <person name="Land M."/>
            <person name="Hauser L."/>
            <person name="Kyrpides N."/>
            <person name="Kim E."/>
            <person name="Boone D.R."/>
            <person name="Brockman F."/>
            <person name="Culley D."/>
            <person name="Ferry J."/>
            <person name="Gunsalus R."/>
            <person name="McInerney M.J."/>
            <person name="Morrison M."/>
            <person name="Plugge C."/>
            <person name="Rohlin L."/>
            <person name="Scholten J."/>
            <person name="Sieber J."/>
            <person name="Stams A.J.M."/>
            <person name="Worm P."/>
            <person name="Henstra A.M."/>
            <person name="Richardson P."/>
        </authorList>
    </citation>
    <scope>NUCLEOTIDE SEQUENCE [LARGE SCALE GENOMIC DNA]</scope>
    <source>
        <strain evidence="2">DSM 10017 / MPOB</strain>
    </source>
</reference>
<sequence length="82" mass="9288">MTGWMSRTDRFFVDAASILHPLAAAFSQDIDFLKRTLRFTAGAESSAMNHFHDIGTVRYQSAVLEMRSFARIRVTRTYGGRA</sequence>
<keyword evidence="2" id="KW-1185">Reference proteome</keyword>
<dbReference type="Proteomes" id="UP000001784">
    <property type="component" value="Chromosome"/>
</dbReference>
<accession>A0LQD3</accession>
<evidence type="ECO:0000313" key="2">
    <source>
        <dbReference type="Proteomes" id="UP000001784"/>
    </source>
</evidence>
<dbReference type="InParanoid" id="A0LQD3"/>
<dbReference type="KEGG" id="sfu:Sfum_3968"/>
<dbReference type="AlphaFoldDB" id="A0LQD3"/>
<evidence type="ECO:0000313" key="1">
    <source>
        <dbReference type="EMBL" id="ABK19635.1"/>
    </source>
</evidence>
<gene>
    <name evidence="1" type="ordered locus">Sfum_3968</name>
</gene>
<dbReference type="HOGENOM" id="CLU_2557096_0_0_7"/>
<proteinExistence type="predicted"/>
<protein>
    <submittedName>
        <fullName evidence="1">Uncharacterized protein</fullName>
    </submittedName>
</protein>
<dbReference type="EMBL" id="CP000478">
    <property type="protein sequence ID" value="ABK19635.1"/>
    <property type="molecule type" value="Genomic_DNA"/>
</dbReference>